<organism evidence="2 3">
    <name type="scientific">Gloeothece citriformis (strain PCC 7424)</name>
    <name type="common">Cyanothece sp. (strain PCC 7424)</name>
    <dbReference type="NCBI Taxonomy" id="65393"/>
    <lineage>
        <taxon>Bacteria</taxon>
        <taxon>Bacillati</taxon>
        <taxon>Cyanobacteriota</taxon>
        <taxon>Cyanophyceae</taxon>
        <taxon>Oscillatoriophycideae</taxon>
        <taxon>Chroococcales</taxon>
        <taxon>Aphanothecaceae</taxon>
        <taxon>Gloeothece</taxon>
        <taxon>Gloeothece citriformis</taxon>
    </lineage>
</organism>
<name>B7KE24_GLOC7</name>
<dbReference type="Proteomes" id="UP000002384">
    <property type="component" value="Chromosome"/>
</dbReference>
<proteinExistence type="predicted"/>
<dbReference type="Pfam" id="PF20065">
    <property type="entry name" value="DUF6464"/>
    <property type="match status" value="1"/>
</dbReference>
<dbReference type="STRING" id="65393.PCC7424_3323"/>
<keyword evidence="1" id="KW-0812">Transmembrane</keyword>
<dbReference type="KEGG" id="cyc:PCC7424_3323"/>
<dbReference type="AlphaFoldDB" id="B7KE24"/>
<dbReference type="EMBL" id="CP001291">
    <property type="protein sequence ID" value="ACK71722.1"/>
    <property type="molecule type" value="Genomic_DNA"/>
</dbReference>
<keyword evidence="1" id="KW-0472">Membrane</keyword>
<evidence type="ECO:0000313" key="2">
    <source>
        <dbReference type="EMBL" id="ACK71722.1"/>
    </source>
</evidence>
<dbReference type="RefSeq" id="WP_015955318.1">
    <property type="nucleotide sequence ID" value="NC_011729.1"/>
</dbReference>
<keyword evidence="1" id="KW-1133">Transmembrane helix</keyword>
<gene>
    <name evidence="2" type="ordered locus">PCC7424_3323</name>
</gene>
<dbReference type="OrthoDB" id="515679at2"/>
<sequence>MVRIISIFILALVPLILGFWVIRRSKRRFQARMRLIRHRAYHQAVTSESTDAYPMLTERYDRFIGDINCQYNARSPHLRCAINPSGPCEGCSHFDPRK</sequence>
<accession>B7KE24</accession>
<reference evidence="3" key="1">
    <citation type="journal article" date="2011" name="MBio">
        <title>Novel metabolic attributes of the genus Cyanothece, comprising a group of unicellular nitrogen-fixing Cyanobacteria.</title>
        <authorList>
            <person name="Bandyopadhyay A."/>
            <person name="Elvitigala T."/>
            <person name="Welsh E."/>
            <person name="Stockel J."/>
            <person name="Liberton M."/>
            <person name="Min H."/>
            <person name="Sherman L.A."/>
            <person name="Pakrasi H.B."/>
        </authorList>
    </citation>
    <scope>NUCLEOTIDE SEQUENCE [LARGE SCALE GENOMIC DNA]</scope>
    <source>
        <strain evidence="3">PCC 7424</strain>
    </source>
</reference>
<evidence type="ECO:0000256" key="1">
    <source>
        <dbReference type="SAM" id="Phobius"/>
    </source>
</evidence>
<protein>
    <submittedName>
        <fullName evidence="2">Uncharacterized protein</fullName>
    </submittedName>
</protein>
<dbReference type="HOGENOM" id="CLU_148705_0_0_3"/>
<feature type="transmembrane region" description="Helical" evidence="1">
    <location>
        <begin position="6"/>
        <end position="22"/>
    </location>
</feature>
<dbReference type="eggNOG" id="ENOG50330I0">
    <property type="taxonomic scope" value="Bacteria"/>
</dbReference>
<keyword evidence="3" id="KW-1185">Reference proteome</keyword>
<dbReference type="InterPro" id="IPR045589">
    <property type="entry name" value="DUF6464"/>
</dbReference>
<evidence type="ECO:0000313" key="3">
    <source>
        <dbReference type="Proteomes" id="UP000002384"/>
    </source>
</evidence>